<dbReference type="Proteomes" id="UP000008459">
    <property type="component" value="Chromosome"/>
</dbReference>
<dbReference type="GO" id="GO:0009089">
    <property type="term" value="P:lysine biosynthetic process via diaminopimelate"/>
    <property type="evidence" value="ECO:0007669"/>
    <property type="project" value="UniProtKB-UniRule"/>
</dbReference>
<accession>F4D406</accession>
<dbReference type="InterPro" id="IPR001261">
    <property type="entry name" value="ArgE/DapE_CS"/>
</dbReference>
<organism evidence="17 18">
    <name type="scientific">Helicobacter pylori 83</name>
    <dbReference type="NCBI Taxonomy" id="585538"/>
    <lineage>
        <taxon>Bacteria</taxon>
        <taxon>Pseudomonadati</taxon>
        <taxon>Campylobacterota</taxon>
        <taxon>Epsilonproteobacteria</taxon>
        <taxon>Campylobacterales</taxon>
        <taxon>Helicobacteraceae</taxon>
        <taxon>Helicobacter</taxon>
    </lineage>
</organism>
<dbReference type="PANTHER" id="PTHR43808">
    <property type="entry name" value="ACETYLORNITHINE DEACETYLASE"/>
    <property type="match status" value="1"/>
</dbReference>
<comment type="similarity">
    <text evidence="3">Belongs to the peptidase M20A family. DapE subfamily.</text>
</comment>
<comment type="catalytic activity">
    <reaction evidence="14">
        <text>N-succinyl-(2S,6S)-2,6-diaminopimelate + H2O = (2S,6S)-2,6-diaminopimelate + succinate</text>
        <dbReference type="Rhea" id="RHEA:22608"/>
        <dbReference type="ChEBI" id="CHEBI:15377"/>
        <dbReference type="ChEBI" id="CHEBI:30031"/>
        <dbReference type="ChEBI" id="CHEBI:57609"/>
        <dbReference type="ChEBI" id="CHEBI:58087"/>
        <dbReference type="EC" id="3.5.1.18"/>
    </reaction>
</comment>
<dbReference type="GO" id="GO:0019877">
    <property type="term" value="P:diaminopimelate biosynthetic process"/>
    <property type="evidence" value="ECO:0007669"/>
    <property type="project" value="UniProtKB-KW"/>
</dbReference>
<evidence type="ECO:0000256" key="13">
    <source>
        <dbReference type="ARBA" id="ARBA00023285"/>
    </source>
</evidence>
<dbReference type="NCBIfam" id="TIGR01246">
    <property type="entry name" value="dapE_proteo"/>
    <property type="match status" value="1"/>
</dbReference>
<dbReference type="GO" id="GO:0009014">
    <property type="term" value="F:succinyl-diaminopimelate desuccinylase activity"/>
    <property type="evidence" value="ECO:0007669"/>
    <property type="project" value="UniProtKB-UniRule"/>
</dbReference>
<dbReference type="CDD" id="cd03891">
    <property type="entry name" value="M20_DapE_proteobac"/>
    <property type="match status" value="1"/>
</dbReference>
<dbReference type="InterPro" id="IPR011650">
    <property type="entry name" value="Peptidase_M20_dimer"/>
</dbReference>
<evidence type="ECO:0000313" key="18">
    <source>
        <dbReference type="Proteomes" id="UP000008459"/>
    </source>
</evidence>
<keyword evidence="8" id="KW-0479">Metal-binding</keyword>
<comment type="pathway">
    <text evidence="2">Amino-acid biosynthesis; L-lysine biosynthesis via DAP pathway; LL-2,6-diaminopimelate from (S)-tetrahydrodipicolinate (succinylase route): step 3/3.</text>
</comment>
<evidence type="ECO:0000256" key="4">
    <source>
        <dbReference type="ARBA" id="ARBA00011738"/>
    </source>
</evidence>
<keyword evidence="12" id="KW-0457">Lysine biosynthesis</keyword>
<dbReference type="SUPFAM" id="SSF55031">
    <property type="entry name" value="Bacterial exopeptidase dimerisation domain"/>
    <property type="match status" value="1"/>
</dbReference>
<evidence type="ECO:0000259" key="16">
    <source>
        <dbReference type="Pfam" id="PF07687"/>
    </source>
</evidence>
<dbReference type="GO" id="GO:0046872">
    <property type="term" value="F:metal ion binding"/>
    <property type="evidence" value="ECO:0007669"/>
    <property type="project" value="UniProtKB-KW"/>
</dbReference>
<dbReference type="InterPro" id="IPR002933">
    <property type="entry name" value="Peptidase_M20"/>
</dbReference>
<dbReference type="GO" id="GO:0008777">
    <property type="term" value="F:acetylornithine deacetylase activity"/>
    <property type="evidence" value="ECO:0007669"/>
    <property type="project" value="TreeGrafter"/>
</dbReference>
<keyword evidence="7" id="KW-0028">Amino-acid biosynthesis</keyword>
<gene>
    <name evidence="17" type="primary">dapE</name>
    <name evidence="17" type="ORF">HMPREF0462_0267</name>
</gene>
<reference evidence="17 18" key="1">
    <citation type="submission" date="2011-03" db="EMBL/GenBank/DDBJ databases">
        <authorList>
            <person name="Muzny D."/>
            <person name="Qin X."/>
            <person name="Deng J."/>
            <person name="Jiang H."/>
            <person name="Liu Y."/>
            <person name="Qu J."/>
            <person name="Song X.-Z."/>
            <person name="Zhang L."/>
            <person name="Thornton R."/>
            <person name="Coyle M."/>
            <person name="Francisco L."/>
            <person name="Jackson L."/>
            <person name="Javaid M."/>
            <person name="Korchina V."/>
            <person name="Kovar C."/>
            <person name="Mata R."/>
            <person name="Mathew T."/>
            <person name="Ngo R."/>
            <person name="Nguyen L."/>
            <person name="Nguyen N."/>
            <person name="Okwuonu G."/>
            <person name="Ongeri F."/>
            <person name="Pham C."/>
            <person name="Simmons D."/>
            <person name="Wilczek-Boney K."/>
            <person name="Hale W."/>
            <person name="Jakkamsetti A."/>
            <person name="Pham P."/>
            <person name="Ruth R."/>
            <person name="San Lucas F."/>
            <person name="Warren J."/>
            <person name="Zhang J."/>
            <person name="Zhao Z."/>
            <person name="Zhou C."/>
            <person name="Zhu D."/>
            <person name="Lee S."/>
            <person name="Bess C."/>
            <person name="Blankenburg K."/>
            <person name="Forbes L."/>
            <person name="Fu Q."/>
            <person name="Gubbala S."/>
            <person name="Hirani K."/>
            <person name="Jayaseelan J.C."/>
            <person name="Lara F."/>
            <person name="Munidasa M."/>
            <person name="Palculict T."/>
            <person name="Patil S."/>
            <person name="Pu L.-L."/>
            <person name="Saada N."/>
            <person name="Tang L."/>
            <person name="Weissenberger G."/>
            <person name="Zhu Y."/>
            <person name="Hemphill L."/>
            <person name="Shang Y."/>
            <person name="Youmans B."/>
            <person name="Ayvaz T."/>
            <person name="Ross M."/>
            <person name="Santibanez J."/>
            <person name="Aqrawi P."/>
            <person name="Gross S."/>
            <person name="Joshi V."/>
            <person name="Fowler G."/>
            <person name="Nazareth L."/>
            <person name="Reid J."/>
            <person name="Worley K."/>
            <person name="Petrosino J."/>
            <person name="Highlander S."/>
            <person name="Gibbs R."/>
            <person name="Gibbs R."/>
        </authorList>
    </citation>
    <scope>NUCLEOTIDE SEQUENCE [LARGE SCALE GENOMIC DNA]</scope>
    <source>
        <strain evidence="17 18">83</strain>
    </source>
</reference>
<dbReference type="NCBIfam" id="NF009557">
    <property type="entry name" value="PRK13009.1"/>
    <property type="match status" value="1"/>
</dbReference>
<comment type="subunit">
    <text evidence="4">Homodimer.</text>
</comment>
<dbReference type="PANTHER" id="PTHR43808:SF31">
    <property type="entry name" value="N-ACETYL-L-CITRULLINE DEACETYLASE"/>
    <property type="match status" value="1"/>
</dbReference>
<dbReference type="Pfam" id="PF01546">
    <property type="entry name" value="Peptidase_M20"/>
    <property type="match status" value="1"/>
</dbReference>
<keyword evidence="10" id="KW-0862">Zinc</keyword>
<evidence type="ECO:0000256" key="3">
    <source>
        <dbReference type="ARBA" id="ARBA00006746"/>
    </source>
</evidence>
<dbReference type="SUPFAM" id="SSF53187">
    <property type="entry name" value="Zn-dependent exopeptidases"/>
    <property type="match status" value="1"/>
</dbReference>
<comment type="cofactor">
    <cofactor evidence="1">
        <name>Zn(2+)</name>
        <dbReference type="ChEBI" id="CHEBI:29105"/>
    </cofactor>
</comment>
<keyword evidence="13" id="KW-0170">Cobalt</keyword>
<evidence type="ECO:0000256" key="5">
    <source>
        <dbReference type="ARBA" id="ARBA00011921"/>
    </source>
</evidence>
<protein>
    <recommendedName>
        <fullName evidence="6 15">Succinyl-diaminopimelate desuccinylase</fullName>
        <ecNumber evidence="5 15">3.5.1.18</ecNumber>
    </recommendedName>
</protein>
<proteinExistence type="inferred from homology"/>
<name>F4D406_HELPX</name>
<feature type="domain" description="Peptidase M20 dimerisation" evidence="16">
    <location>
        <begin position="205"/>
        <end position="308"/>
    </location>
</feature>
<dbReference type="AlphaFoldDB" id="F4D406"/>
<evidence type="ECO:0000256" key="1">
    <source>
        <dbReference type="ARBA" id="ARBA00001947"/>
    </source>
</evidence>
<evidence type="ECO:0000256" key="11">
    <source>
        <dbReference type="ARBA" id="ARBA00022915"/>
    </source>
</evidence>
<evidence type="ECO:0000256" key="14">
    <source>
        <dbReference type="ARBA" id="ARBA00051301"/>
    </source>
</evidence>
<evidence type="ECO:0000256" key="15">
    <source>
        <dbReference type="NCBIfam" id="TIGR01246"/>
    </source>
</evidence>
<dbReference type="InterPro" id="IPR005941">
    <property type="entry name" value="DapE_proteobac"/>
</dbReference>
<evidence type="ECO:0000256" key="12">
    <source>
        <dbReference type="ARBA" id="ARBA00023154"/>
    </source>
</evidence>
<dbReference type="InterPro" id="IPR050072">
    <property type="entry name" value="Peptidase_M20A"/>
</dbReference>
<keyword evidence="9 17" id="KW-0378">Hydrolase</keyword>
<evidence type="ECO:0000256" key="10">
    <source>
        <dbReference type="ARBA" id="ARBA00022833"/>
    </source>
</evidence>
<evidence type="ECO:0000256" key="9">
    <source>
        <dbReference type="ARBA" id="ARBA00022801"/>
    </source>
</evidence>
<dbReference type="KEGG" id="hpx:HMPREF0462_0267"/>
<evidence type="ECO:0000256" key="2">
    <source>
        <dbReference type="ARBA" id="ARBA00005130"/>
    </source>
</evidence>
<keyword evidence="11" id="KW-0220">Diaminopimelate biosynthesis</keyword>
<dbReference type="HOGENOM" id="CLU_021802_4_0_7"/>
<dbReference type="UniPathway" id="UPA00034">
    <property type="reaction ID" value="UER00021"/>
</dbReference>
<evidence type="ECO:0000256" key="6">
    <source>
        <dbReference type="ARBA" id="ARBA00022391"/>
    </source>
</evidence>
<evidence type="ECO:0000313" key="17">
    <source>
        <dbReference type="EMBL" id="AEE69872.1"/>
    </source>
</evidence>
<dbReference type="PATRIC" id="fig|585538.3.peg.278"/>
<dbReference type="FunFam" id="3.30.70.360:FF:000011">
    <property type="entry name" value="Succinyl-diaminopimelate desuccinylase"/>
    <property type="match status" value="1"/>
</dbReference>
<dbReference type="EMBL" id="CP002605">
    <property type="protein sequence ID" value="AEE69872.1"/>
    <property type="molecule type" value="Genomic_DNA"/>
</dbReference>
<dbReference type="GO" id="GO:0006526">
    <property type="term" value="P:L-arginine biosynthetic process"/>
    <property type="evidence" value="ECO:0007669"/>
    <property type="project" value="TreeGrafter"/>
</dbReference>
<evidence type="ECO:0000256" key="8">
    <source>
        <dbReference type="ARBA" id="ARBA00022723"/>
    </source>
</evidence>
<dbReference type="EC" id="3.5.1.18" evidence="5 15"/>
<dbReference type="PROSITE" id="PS00759">
    <property type="entry name" value="ARGE_DAPE_CPG2_2"/>
    <property type="match status" value="1"/>
</dbReference>
<sequence>MFCIYTSICEKTLKGFLMDALEITQKLISYPTITPKECGIFEYIKSLFPTFKALECGENGVKNLFLYRVFNPPKEHIEEKHAKKEHAKENIKPLHFCFAGHIDVVPPGNHWQSDPFKPIVKEGFLYGRGAQDMKGGVGAFLSASLNFNPKTPFMLSVLLTSDEEGPGIFGTRLMLEKLKEKDLLPHMAVVAEPTCEKVLGDSIKIGRRGSINGKLILKGVQGHAAYPQKCQNPIDALASVLPLISGVHLDDGDEYFDPSKLVITNLHAGLGANNVTPASVEVIFNARHSLKTTKESLKEYLEKVLKSTPYTLELESSSSPFITASHSKLASVLKENILKTCHTTPLLNTKGGTSDARFFSAHGIEVVEFGVINDRIHAIDERVSLKELELLEKVFLGVLENLSEK</sequence>
<dbReference type="InterPro" id="IPR036264">
    <property type="entry name" value="Bact_exopeptidase_dim_dom"/>
</dbReference>
<dbReference type="Pfam" id="PF07687">
    <property type="entry name" value="M20_dimer"/>
    <property type="match status" value="1"/>
</dbReference>
<evidence type="ECO:0000256" key="7">
    <source>
        <dbReference type="ARBA" id="ARBA00022605"/>
    </source>
</evidence>
<dbReference type="Gene3D" id="3.40.630.10">
    <property type="entry name" value="Zn peptidases"/>
    <property type="match status" value="2"/>
</dbReference>
<dbReference type="HAMAP" id="MF_01690">
    <property type="entry name" value="DapE"/>
    <property type="match status" value="1"/>
</dbReference>